<keyword evidence="3" id="KW-0343">GTPase activation</keyword>
<dbReference type="PROSITE" id="PS50086">
    <property type="entry name" value="TBC_RABGAP"/>
    <property type="match status" value="1"/>
</dbReference>
<protein>
    <recommendedName>
        <fullName evidence="11">Rab GTPase-activating protein 1</fullName>
    </recommendedName>
    <alternativeName>
        <fullName evidence="13">GAP and centrosome-associated protein</fullName>
    </alternativeName>
    <alternativeName>
        <fullName evidence="12">Rab6 GTPase-activating protein GAPCenA</fullName>
    </alternativeName>
</protein>
<dbReference type="InterPro" id="IPR011993">
    <property type="entry name" value="PH-like_dom_sf"/>
</dbReference>
<dbReference type="Gene3D" id="1.10.8.270">
    <property type="entry name" value="putative rabgap domain of human tbc1 domain family member 14 like domains"/>
    <property type="match status" value="1"/>
</dbReference>
<dbReference type="SMART" id="SM00164">
    <property type="entry name" value="TBC"/>
    <property type="match status" value="1"/>
</dbReference>
<feature type="coiled-coil region" evidence="14">
    <location>
        <begin position="817"/>
        <end position="939"/>
    </location>
</feature>
<reference evidence="18" key="2">
    <citation type="submission" date="2025-09" db="UniProtKB">
        <authorList>
            <consortium name="Ensembl"/>
        </authorList>
    </citation>
    <scope>IDENTIFICATION</scope>
</reference>
<evidence type="ECO:0000256" key="1">
    <source>
        <dbReference type="ARBA" id="ARBA00004300"/>
    </source>
</evidence>
<dbReference type="GO" id="GO:0005829">
    <property type="term" value="C:cytosol"/>
    <property type="evidence" value="ECO:0007669"/>
    <property type="project" value="UniProtKB-SubCell"/>
</dbReference>
<dbReference type="PROSITE" id="PS01179">
    <property type="entry name" value="PID"/>
    <property type="match status" value="1"/>
</dbReference>
<evidence type="ECO:0000256" key="14">
    <source>
        <dbReference type="SAM" id="Coils"/>
    </source>
</evidence>
<feature type="domain" description="PID" evidence="16">
    <location>
        <begin position="155"/>
        <end position="278"/>
    </location>
</feature>
<feature type="coiled-coil region" evidence="14">
    <location>
        <begin position="1006"/>
        <end position="1065"/>
    </location>
</feature>
<name>A0A673Y1E3_SALTR</name>
<evidence type="ECO:0000256" key="3">
    <source>
        <dbReference type="ARBA" id="ARBA00022468"/>
    </source>
</evidence>
<dbReference type="Pfam" id="PF00640">
    <property type="entry name" value="PID"/>
    <property type="match status" value="1"/>
</dbReference>
<dbReference type="FunFam" id="1.10.472.80:FF:000007">
    <property type="entry name" value="Rab GTPase-activating protein 1 isoform X1"/>
    <property type="match status" value="1"/>
</dbReference>
<evidence type="ECO:0000256" key="11">
    <source>
        <dbReference type="ARBA" id="ARBA00072920"/>
    </source>
</evidence>
<keyword evidence="8" id="KW-0131">Cell cycle</keyword>
<feature type="compositionally biased region" description="Low complexity" evidence="15">
    <location>
        <begin position="7"/>
        <end position="22"/>
    </location>
</feature>
<feature type="compositionally biased region" description="Polar residues" evidence="15">
    <location>
        <begin position="508"/>
        <end position="520"/>
    </location>
</feature>
<dbReference type="GO" id="GO:0005813">
    <property type="term" value="C:centrosome"/>
    <property type="evidence" value="ECO:0007669"/>
    <property type="project" value="UniProtKB-SubCell"/>
</dbReference>
<feature type="region of interest" description="Disordered" evidence="15">
    <location>
        <begin position="496"/>
        <end position="545"/>
    </location>
</feature>
<evidence type="ECO:0000256" key="7">
    <source>
        <dbReference type="ARBA" id="ARBA00023212"/>
    </source>
</evidence>
<evidence type="ECO:0000313" key="19">
    <source>
        <dbReference type="Proteomes" id="UP000472277"/>
    </source>
</evidence>
<evidence type="ECO:0000256" key="10">
    <source>
        <dbReference type="ARBA" id="ARBA00063354"/>
    </source>
</evidence>
<dbReference type="SUPFAM" id="SSF50729">
    <property type="entry name" value="PH domain-like"/>
    <property type="match status" value="1"/>
</dbReference>
<evidence type="ECO:0000256" key="2">
    <source>
        <dbReference type="ARBA" id="ARBA00004514"/>
    </source>
</evidence>
<dbReference type="SUPFAM" id="SSF47923">
    <property type="entry name" value="Ypt/Rab-GAP domain of gyp1p"/>
    <property type="match status" value="2"/>
</dbReference>
<dbReference type="Gene3D" id="1.10.472.80">
    <property type="entry name" value="Ypt/Rab-GAP domain of gyp1p, domain 3"/>
    <property type="match status" value="1"/>
</dbReference>
<reference evidence="18" key="1">
    <citation type="submission" date="2025-08" db="UniProtKB">
        <authorList>
            <consortium name="Ensembl"/>
        </authorList>
    </citation>
    <scope>IDENTIFICATION</scope>
</reference>
<evidence type="ECO:0000256" key="12">
    <source>
        <dbReference type="ARBA" id="ARBA00078554"/>
    </source>
</evidence>
<dbReference type="InterPro" id="IPR000195">
    <property type="entry name" value="Rab-GAP-TBC_dom"/>
</dbReference>
<gene>
    <name evidence="18" type="primary">RABGAP1</name>
    <name evidence="18" type="synonym">LOC115159143</name>
</gene>
<evidence type="ECO:0000256" key="8">
    <source>
        <dbReference type="ARBA" id="ARBA00023306"/>
    </source>
</evidence>
<dbReference type="Pfam" id="PF12473">
    <property type="entry name" value="DUF3694"/>
    <property type="match status" value="1"/>
</dbReference>
<dbReference type="GeneTree" id="ENSGT00940000157216"/>
<comment type="subcellular location">
    <subcellularLocation>
        <location evidence="1">Cytoplasm</location>
        <location evidence="1">Cytoskeleton</location>
        <location evidence="1">Microtubule organizing center</location>
        <location evidence="1">Centrosome</location>
    </subcellularLocation>
    <subcellularLocation>
        <location evidence="2">Cytoplasm</location>
        <location evidence="2">Cytosol</location>
    </subcellularLocation>
</comment>
<dbReference type="InterPro" id="IPR035969">
    <property type="entry name" value="Rab-GAP_TBC_sf"/>
</dbReference>
<feature type="region of interest" description="Disordered" evidence="15">
    <location>
        <begin position="1"/>
        <end position="52"/>
    </location>
</feature>
<keyword evidence="19" id="KW-1185">Reference proteome</keyword>
<keyword evidence="6 14" id="KW-0175">Coiled coil</keyword>
<keyword evidence="5" id="KW-0597">Phosphoprotein</keyword>
<dbReference type="GO" id="GO:0005096">
    <property type="term" value="F:GTPase activator activity"/>
    <property type="evidence" value="ECO:0007669"/>
    <property type="project" value="UniProtKB-KW"/>
</dbReference>
<evidence type="ECO:0000256" key="6">
    <source>
        <dbReference type="ARBA" id="ARBA00023054"/>
    </source>
</evidence>
<dbReference type="GO" id="GO:0031267">
    <property type="term" value="F:small GTPase binding"/>
    <property type="evidence" value="ECO:0007669"/>
    <property type="project" value="UniProtKB-ARBA"/>
</dbReference>
<feature type="compositionally biased region" description="Acidic residues" evidence="15">
    <location>
        <begin position="527"/>
        <end position="537"/>
    </location>
</feature>
<dbReference type="Ensembl" id="ENSSTUT00000029657.1">
    <property type="protein sequence ID" value="ENSSTUP00000028336.1"/>
    <property type="gene ID" value="ENSSTUG00000011170.1"/>
</dbReference>
<dbReference type="PANTHER" id="PTHR47219">
    <property type="entry name" value="RAB GTPASE-ACTIVATING PROTEIN 1-LIKE"/>
    <property type="match status" value="1"/>
</dbReference>
<evidence type="ECO:0000259" key="17">
    <source>
        <dbReference type="PROSITE" id="PS50086"/>
    </source>
</evidence>
<dbReference type="Gene3D" id="2.30.29.30">
    <property type="entry name" value="Pleckstrin-homology domain (PH domain)/Phosphotyrosine-binding domain (PTB)"/>
    <property type="match status" value="1"/>
</dbReference>
<dbReference type="CDD" id="cd01211">
    <property type="entry name" value="PTB_Rab6GAP"/>
    <property type="match status" value="1"/>
</dbReference>
<comment type="subunit">
    <text evidence="10">Interacts with RAB6A and tubulin gamma.</text>
</comment>
<accession>A0A673Y1E3</accession>
<evidence type="ECO:0000256" key="9">
    <source>
        <dbReference type="ARBA" id="ARBA00056651"/>
    </source>
</evidence>
<evidence type="ECO:0000256" key="5">
    <source>
        <dbReference type="ARBA" id="ARBA00022553"/>
    </source>
</evidence>
<organism evidence="18 19">
    <name type="scientific">Salmo trutta</name>
    <name type="common">Brown trout</name>
    <dbReference type="NCBI Taxonomy" id="8032"/>
    <lineage>
        <taxon>Eukaryota</taxon>
        <taxon>Metazoa</taxon>
        <taxon>Chordata</taxon>
        <taxon>Craniata</taxon>
        <taxon>Vertebrata</taxon>
        <taxon>Euteleostomi</taxon>
        <taxon>Actinopterygii</taxon>
        <taxon>Neopterygii</taxon>
        <taxon>Teleostei</taxon>
        <taxon>Protacanthopterygii</taxon>
        <taxon>Salmoniformes</taxon>
        <taxon>Salmonidae</taxon>
        <taxon>Salmoninae</taxon>
        <taxon>Salmo</taxon>
    </lineage>
</organism>
<dbReference type="Gene3D" id="1.10.10.750">
    <property type="entry name" value="Ypt/Rab-GAP domain of gyp1p, domain 1"/>
    <property type="match status" value="1"/>
</dbReference>
<dbReference type="InterPro" id="IPR006020">
    <property type="entry name" value="PTB/PI_dom"/>
</dbReference>
<evidence type="ECO:0000259" key="16">
    <source>
        <dbReference type="PROSITE" id="PS01179"/>
    </source>
</evidence>
<evidence type="ECO:0000256" key="4">
    <source>
        <dbReference type="ARBA" id="ARBA00022490"/>
    </source>
</evidence>
<dbReference type="InterPro" id="IPR022164">
    <property type="entry name" value="Kinesin-like"/>
</dbReference>
<dbReference type="InterPro" id="IPR050302">
    <property type="entry name" value="Rab_GAP_TBC_domain"/>
</dbReference>
<dbReference type="Proteomes" id="UP000472277">
    <property type="component" value="Chromosome 23"/>
</dbReference>
<dbReference type="FunFam" id="2.30.29.30:FF:000125">
    <property type="entry name" value="Putative rab gtpase-activating protein 1"/>
    <property type="match status" value="1"/>
</dbReference>
<evidence type="ECO:0000313" key="18">
    <source>
        <dbReference type="Ensembl" id="ENSSTUP00000028336.1"/>
    </source>
</evidence>
<evidence type="ECO:0000256" key="15">
    <source>
        <dbReference type="SAM" id="MobiDB-lite"/>
    </source>
</evidence>
<dbReference type="AlphaFoldDB" id="A0A673Y1E3"/>
<feature type="domain" description="Rab-GAP TBC" evidence="17">
    <location>
        <begin position="583"/>
        <end position="769"/>
    </location>
</feature>
<dbReference type="SMART" id="SM00462">
    <property type="entry name" value="PTB"/>
    <property type="match status" value="1"/>
</dbReference>
<proteinExistence type="predicted"/>
<evidence type="ECO:0000256" key="13">
    <source>
        <dbReference type="ARBA" id="ARBA00082331"/>
    </source>
</evidence>
<dbReference type="Pfam" id="PF00566">
    <property type="entry name" value="RabGAP-TBC"/>
    <property type="match status" value="1"/>
</dbReference>
<dbReference type="FunFam" id="1.10.10.750:FF:000004">
    <property type="entry name" value="Putative rab gtpase-activating protein 1"/>
    <property type="match status" value="1"/>
</dbReference>
<dbReference type="PANTHER" id="PTHR47219:SF6">
    <property type="entry name" value="RAB GTPASE-ACTIVATING PROTEIN 1"/>
    <property type="match status" value="1"/>
</dbReference>
<sequence length="1086" mass="122720">MDDKASVGKISVSSDSVSTLNSEDFVLVSRLGDDTPGSSTNNGSDDEKTGLKIVGNGSEQQLQKELEDVLMDPSVAEQVLGGGVPSGGGVDQEGGVDHVLSPAMAAPPEPQPCPDPLSTPPKVEMVLPVQSSSSECSPSTPIPDEDSVVFNKLTYLGCASVNAPRSEVEALRMMTILRGQCQLPLDVTLSVPGVSEGTVRLLDPQTSTEIASYPIYKILFCVRGHDSTPESDCFAFTESHYNAEIFRIHVFRCEIQEAVSRILYSFATAFRRSTKKTLLSGLAPPLTPDSDVFTFTVSLEIKEDDGKGTFSAVAKDKDKNSFKLRPGMDKKIVIYVQQTSNKELAIERCFGLLLSPGKNVKNSDMHLLDLESMGKSSDGKSYIITGSWNPNTPQFQAVNEETPKGTDSKDDAPRWFIAGPWLSDKFMYMTTAVDLVITEVEEPVRFLLETRVRVCSPNERLFWPFSKRNYTETYYLKLRQMERKSNNDTLYEVLSLESESERERKKTTASPNILQASSHGSMVPSPPEDDEEEDNDEPLLSGSGDVSKECAEKILETWGDLLSKWHLNLSVRPKQLPALVRSGVPEALRGEVWQLLAGCHNNDHQVEEYRTLITKESPQDSAITRDINRTFPAHDYFKDTGGDGQDSLYKICKAYSVYDEEIGYCQGQSFLAAVLLLHMPEEQAFSVLVKIMFDYGLRELFKQNFEDLHCKFFQLERLMQEYIPDLYNHFLNVGLEAHMYASQWFLTLFTAKFPLYMVFHIIDLLLCEGISVIFNVALALLKTSREDLLATDFEGALKFFRVPVPKRYRSEENAKKLMELACSMKISQKKLKKYEKEYHTMREQQEQQEAPIERYERENRRLQEANMRLEQENDDLAHELVSSKILLRKDLDNAEEKADALNKELLMTKQKLVDSEDEKRRLEEESAQLKEMCRRELDKSESEIKKNGSIIGEYKQICSQLSERLEKQQTANKGELEKIRLKVEGCEKCSILFSKEGRLKAVRKMKEGSEEETDEEKEALKNQLREMELELAQTKLQLVEAECKIQDLEHTLGLALNEVQAAKKTWFNRTLTSIKTATGAQGKETT</sequence>
<comment type="function">
    <text evidence="9">May act as a GTPase-activating protein of RAB6A. May play a role in microtubule nucleation by centrosome. May participate in a RAB6A-mediated pathway involved in the metaphase-anaphase transition.</text>
</comment>
<keyword evidence="7" id="KW-0206">Cytoskeleton</keyword>
<dbReference type="FunFam" id="1.10.8.270:FF:000001">
    <property type="entry name" value="TBC1 domain family member 1"/>
    <property type="match status" value="1"/>
</dbReference>
<keyword evidence="4" id="KW-0963">Cytoplasm</keyword>